<proteinExistence type="predicted"/>
<accession>A0ACC2AAR4</accession>
<name>A0ACC2AAR4_DIPCM</name>
<reference evidence="2" key="1">
    <citation type="journal article" date="2024" name="Proc. Natl. Acad. Sci. U.S.A.">
        <title>Extraordinary preservation of gene collinearity over three hundred million years revealed in homosporous lycophytes.</title>
        <authorList>
            <person name="Li C."/>
            <person name="Wickell D."/>
            <person name="Kuo L.Y."/>
            <person name="Chen X."/>
            <person name="Nie B."/>
            <person name="Liao X."/>
            <person name="Peng D."/>
            <person name="Ji J."/>
            <person name="Jenkins J."/>
            <person name="Williams M."/>
            <person name="Shu S."/>
            <person name="Plott C."/>
            <person name="Barry K."/>
            <person name="Rajasekar S."/>
            <person name="Grimwood J."/>
            <person name="Han X."/>
            <person name="Sun S."/>
            <person name="Hou Z."/>
            <person name="He W."/>
            <person name="Dai G."/>
            <person name="Sun C."/>
            <person name="Schmutz J."/>
            <person name="Leebens-Mack J.H."/>
            <person name="Li F.W."/>
            <person name="Wang L."/>
        </authorList>
    </citation>
    <scope>NUCLEOTIDE SEQUENCE [LARGE SCALE GENOMIC DNA]</scope>
    <source>
        <strain evidence="2">cv. PW_Plant_1</strain>
    </source>
</reference>
<dbReference type="EMBL" id="CM055114">
    <property type="protein sequence ID" value="KAJ7514574.1"/>
    <property type="molecule type" value="Genomic_DNA"/>
</dbReference>
<keyword evidence="2" id="KW-1185">Reference proteome</keyword>
<comment type="caution">
    <text evidence="1">The sequence shown here is derived from an EMBL/GenBank/DDBJ whole genome shotgun (WGS) entry which is preliminary data.</text>
</comment>
<evidence type="ECO:0000313" key="1">
    <source>
        <dbReference type="EMBL" id="KAJ7514574.1"/>
    </source>
</evidence>
<organism evidence="1 2">
    <name type="scientific">Diphasiastrum complanatum</name>
    <name type="common">Issler's clubmoss</name>
    <name type="synonym">Lycopodium complanatum</name>
    <dbReference type="NCBI Taxonomy" id="34168"/>
    <lineage>
        <taxon>Eukaryota</taxon>
        <taxon>Viridiplantae</taxon>
        <taxon>Streptophyta</taxon>
        <taxon>Embryophyta</taxon>
        <taxon>Tracheophyta</taxon>
        <taxon>Lycopodiopsida</taxon>
        <taxon>Lycopodiales</taxon>
        <taxon>Lycopodiaceae</taxon>
        <taxon>Lycopodioideae</taxon>
        <taxon>Diphasiastrum</taxon>
    </lineage>
</organism>
<dbReference type="Proteomes" id="UP001162992">
    <property type="component" value="Chromosome 23"/>
</dbReference>
<gene>
    <name evidence="1" type="ORF">O6H91_23G050400</name>
</gene>
<protein>
    <submittedName>
        <fullName evidence="1">Uncharacterized protein</fullName>
    </submittedName>
</protein>
<sequence>MSHVLHVERRRQDLFRADHLRESILTKAMGWFFGCFGRNKERVPALQRRGNVHRRSKFSHGYQPFRQQNSSSGLGSRPLLREDNNIKYSAKSGEYSCSSKITSDRLLEGKQSSLVQVDELEEEVAKLKRKLAEEVREAQKLREEVKNLRSSGVLLQTPDELRKVPVRSSEDVLLQNWHSWLGPGVSPIRKIKLHLDSRTAEERSISKGQLANETVCRNAQPNEVSVVSQTHKAESKAATLGAITIADSENHHNFRERKILSTHSSCKSRFEQDVMLPTRNQAQLAENICLQQGIYQDISKSGVKQSLKTAIEISSTTTQQKELDLQAVTGISARPSFPSASAESDSCEGKKQLISLLDPTKISSQENEVSAVKLENEKFTDISRTMTLEEETPANQPVAKLLPSSMQAWRLTSFLWRQPLSPVHETESLLSSEEDTCRQSGSSLVVSSGRSSRDCTDPLEEFAGTERKLIETEHPNYLVDFNEASGLPGKLASPEQPCVRSIMQSTSESCDTYSSENVASDNSECFDDSEFDIVPIQCLSPQMSPMCKKHYGRNRMAKEANRKRHNILPVCLTSSPPENTGKENQAAKDMSVFLSGIHNASASKEELLNPGKAARNQTKSTVSVLKPVENLSEWRKLKQSISELIADQTCSLYDHEPESLGLRAQFFYKDSEENPLDRYNLVNRQQVSKTWDPARRNDNFDLDESEVVDRRLRSSMTLRRACARYSEEYSVDSNSPDFEYPSSQLNEQTEHAVGIPEGRELFCEELERINEESDDLDASCLSAESTDVASPYMTWKHKHFQQAFENSPSERPIIGTVAAHWVFPESAEPQKWWDGKGIPNSTTKYKEDQKVSWHTTPFGIRLERALATEIEVPQRNLF</sequence>
<evidence type="ECO:0000313" key="2">
    <source>
        <dbReference type="Proteomes" id="UP001162992"/>
    </source>
</evidence>